<organism evidence="1 2">
    <name type="scientific">Candidatus Accumulibacter affinis</name>
    <dbReference type="NCBI Taxonomy" id="2954384"/>
    <lineage>
        <taxon>Bacteria</taxon>
        <taxon>Pseudomonadati</taxon>
        <taxon>Pseudomonadota</taxon>
        <taxon>Betaproteobacteria</taxon>
        <taxon>Candidatus Accumulibacter</taxon>
    </lineage>
</organism>
<evidence type="ECO:0000313" key="2">
    <source>
        <dbReference type="Proteomes" id="UP000706151"/>
    </source>
</evidence>
<gene>
    <name evidence="1" type="ORF">IPK02_20140</name>
</gene>
<dbReference type="Proteomes" id="UP000706151">
    <property type="component" value="Unassembled WGS sequence"/>
</dbReference>
<dbReference type="InterPro" id="IPR027599">
    <property type="entry name" value="PqqD-rel_X"/>
</dbReference>
<name>A0A935W5D7_9PROT</name>
<comment type="caution">
    <text evidence="1">The sequence shown here is derived from an EMBL/GenBank/DDBJ whole genome shotgun (WGS) entry which is preliminary data.</text>
</comment>
<protein>
    <submittedName>
        <fullName evidence="1">HPr-rel-A system PqqD family peptide chaperone</fullName>
    </submittedName>
</protein>
<dbReference type="AlphaFoldDB" id="A0A935W5D7"/>
<proteinExistence type="predicted"/>
<dbReference type="NCBIfam" id="TIGR04353">
    <property type="entry name" value="PqqD_rel_X"/>
    <property type="match status" value="1"/>
</dbReference>
<evidence type="ECO:0000313" key="1">
    <source>
        <dbReference type="EMBL" id="MBK7956067.1"/>
    </source>
</evidence>
<dbReference type="EMBL" id="JADJOT010000011">
    <property type="protein sequence ID" value="MBK7956067.1"/>
    <property type="molecule type" value="Genomic_DNA"/>
</dbReference>
<sequence length="100" mass="10822">MASRLAVSPVVHGLVWQPWDDVYIVYQPSSTETHVFNETTALILKCLEQGPLAIEGIKDWAEAALGVAHGELATADFAFATARLQELGLIECLDETAAPE</sequence>
<accession>A0A935W5D7</accession>
<reference evidence="1 2" key="1">
    <citation type="submission" date="2020-10" db="EMBL/GenBank/DDBJ databases">
        <title>Connecting structure to function with the recovery of over 1000 high-quality activated sludge metagenome-assembled genomes encoding full-length rRNA genes using long-read sequencing.</title>
        <authorList>
            <person name="Singleton C.M."/>
            <person name="Petriglieri F."/>
            <person name="Kristensen J.M."/>
            <person name="Kirkegaard R.H."/>
            <person name="Michaelsen T.Y."/>
            <person name="Andersen M.H."/>
            <person name="Karst S.M."/>
            <person name="Dueholm M.S."/>
            <person name="Nielsen P.H."/>
            <person name="Albertsen M."/>
        </authorList>
    </citation>
    <scope>NUCLEOTIDE SEQUENCE [LARGE SCALE GENOMIC DNA]</scope>
    <source>
        <strain evidence="1">Fred_18-Q3-R57-64_BAT3C.720</strain>
    </source>
</reference>